<evidence type="ECO:0000256" key="4">
    <source>
        <dbReference type="ARBA" id="ARBA00023163"/>
    </source>
</evidence>
<organism evidence="7 8">
    <name type="scientific">Neobacillus piezotolerans</name>
    <dbReference type="NCBI Taxonomy" id="2259171"/>
    <lineage>
        <taxon>Bacteria</taxon>
        <taxon>Bacillati</taxon>
        <taxon>Bacillota</taxon>
        <taxon>Bacilli</taxon>
        <taxon>Bacillales</taxon>
        <taxon>Bacillaceae</taxon>
        <taxon>Neobacillus</taxon>
    </lineage>
</organism>
<dbReference type="PRINTS" id="PR00455">
    <property type="entry name" value="HTHTETR"/>
</dbReference>
<keyword evidence="4" id="KW-0804">Transcription</keyword>
<sequence>MNNRKQRVIAIAHQLFVEKGFQATSIQDILDYSGISKGTFYNYFSSKNELLIELIKSIYKQLKIDRNELLIGQNHADIGIFIKQVELHLKTNRANKLLSLFEEVMISNDPELKEFLKQNQLRNVQWAFRRFTDIFGEEKKPYLLDCAIMFIGMLQQNLKFNSMAFGSRLGIHEIVRYSVERIVKIVQEVSEADDQLLDPSLLEQWLPGCVKTNNEFQQRLRHSIHTLKKAIHQTIDKPKYYELLDFIEEELLQSKEPRGFLIESALNSLKGAADYDKFKAGMAELKRLEETVAAILSHSSNQGD</sequence>
<dbReference type="Gene3D" id="1.10.357.10">
    <property type="entry name" value="Tetracycline Repressor, domain 2"/>
    <property type="match status" value="1"/>
</dbReference>
<keyword evidence="2" id="KW-0805">Transcription regulation</keyword>
<dbReference type="InterPro" id="IPR050624">
    <property type="entry name" value="HTH-type_Tx_Regulator"/>
</dbReference>
<accession>A0A3D8GNV5</accession>
<dbReference type="SUPFAM" id="SSF46689">
    <property type="entry name" value="Homeodomain-like"/>
    <property type="match status" value="1"/>
</dbReference>
<dbReference type="Pfam" id="PF00440">
    <property type="entry name" value="TetR_N"/>
    <property type="match status" value="1"/>
</dbReference>
<protein>
    <submittedName>
        <fullName evidence="7">TetR/AcrR family transcriptional regulator</fullName>
    </submittedName>
</protein>
<dbReference type="GO" id="GO:0045892">
    <property type="term" value="P:negative regulation of DNA-templated transcription"/>
    <property type="evidence" value="ECO:0007669"/>
    <property type="project" value="UniProtKB-ARBA"/>
</dbReference>
<dbReference type="EMBL" id="QNQT01000007">
    <property type="protein sequence ID" value="RDU35972.1"/>
    <property type="molecule type" value="Genomic_DNA"/>
</dbReference>
<dbReference type="PANTHER" id="PTHR43479">
    <property type="entry name" value="ACREF/ENVCD OPERON REPRESSOR-RELATED"/>
    <property type="match status" value="1"/>
</dbReference>
<feature type="domain" description="HTH tetR-type" evidence="6">
    <location>
        <begin position="2"/>
        <end position="62"/>
    </location>
</feature>
<evidence type="ECO:0000313" key="7">
    <source>
        <dbReference type="EMBL" id="RDU35972.1"/>
    </source>
</evidence>
<proteinExistence type="predicted"/>
<evidence type="ECO:0000256" key="3">
    <source>
        <dbReference type="ARBA" id="ARBA00023125"/>
    </source>
</evidence>
<evidence type="ECO:0000313" key="8">
    <source>
        <dbReference type="Proteomes" id="UP000257144"/>
    </source>
</evidence>
<name>A0A3D8GNV5_9BACI</name>
<dbReference type="GO" id="GO:0003677">
    <property type="term" value="F:DNA binding"/>
    <property type="evidence" value="ECO:0007669"/>
    <property type="project" value="UniProtKB-UniRule"/>
</dbReference>
<comment type="caution">
    <text evidence="7">The sequence shown here is derived from an EMBL/GenBank/DDBJ whole genome shotgun (WGS) entry which is preliminary data.</text>
</comment>
<dbReference type="PROSITE" id="PS50977">
    <property type="entry name" value="HTH_TETR_2"/>
    <property type="match status" value="1"/>
</dbReference>
<dbReference type="InterPro" id="IPR023772">
    <property type="entry name" value="DNA-bd_HTH_TetR-type_CS"/>
</dbReference>
<dbReference type="PROSITE" id="PS01081">
    <property type="entry name" value="HTH_TETR_1"/>
    <property type="match status" value="1"/>
</dbReference>
<keyword evidence="3 5" id="KW-0238">DNA-binding</keyword>
<feature type="DNA-binding region" description="H-T-H motif" evidence="5">
    <location>
        <begin position="25"/>
        <end position="44"/>
    </location>
</feature>
<dbReference type="FunFam" id="1.10.10.60:FF:000141">
    <property type="entry name" value="TetR family transcriptional regulator"/>
    <property type="match status" value="1"/>
</dbReference>
<dbReference type="AlphaFoldDB" id="A0A3D8GNV5"/>
<dbReference type="InterPro" id="IPR009057">
    <property type="entry name" value="Homeodomain-like_sf"/>
</dbReference>
<evidence type="ECO:0000256" key="2">
    <source>
        <dbReference type="ARBA" id="ARBA00023015"/>
    </source>
</evidence>
<evidence type="ECO:0000259" key="6">
    <source>
        <dbReference type="PROSITE" id="PS50977"/>
    </source>
</evidence>
<evidence type="ECO:0000256" key="1">
    <source>
        <dbReference type="ARBA" id="ARBA00022491"/>
    </source>
</evidence>
<dbReference type="InterPro" id="IPR001647">
    <property type="entry name" value="HTH_TetR"/>
</dbReference>
<evidence type="ECO:0000256" key="5">
    <source>
        <dbReference type="PROSITE-ProRule" id="PRU00335"/>
    </source>
</evidence>
<keyword evidence="1" id="KW-0678">Repressor</keyword>
<dbReference type="PANTHER" id="PTHR43479:SF22">
    <property type="entry name" value="TRANSCRIPTIONAL REGULATOR, TETR FAMILY"/>
    <property type="match status" value="1"/>
</dbReference>
<dbReference type="OrthoDB" id="9812993at2"/>
<keyword evidence="8" id="KW-1185">Reference proteome</keyword>
<reference evidence="7 8" key="1">
    <citation type="submission" date="2018-07" db="EMBL/GenBank/DDBJ databases">
        <title>Bacillus sp. YLB-04 draft genome sequence.</title>
        <authorList>
            <person name="Yu L."/>
            <person name="Tang X."/>
        </authorList>
    </citation>
    <scope>NUCLEOTIDE SEQUENCE [LARGE SCALE GENOMIC DNA]</scope>
    <source>
        <strain evidence="7 8">YLB-04</strain>
    </source>
</reference>
<gene>
    <name evidence="7" type="ORF">DRW41_15370</name>
</gene>
<dbReference type="Proteomes" id="UP000257144">
    <property type="component" value="Unassembled WGS sequence"/>
</dbReference>